<gene>
    <name evidence="2" type="ORF">JCM19237_4679</name>
</gene>
<feature type="domain" description="Peptidase M24 C-terminal" evidence="1">
    <location>
        <begin position="1"/>
        <end position="39"/>
    </location>
</feature>
<evidence type="ECO:0000313" key="3">
    <source>
        <dbReference type="Proteomes" id="UP000029227"/>
    </source>
</evidence>
<protein>
    <submittedName>
        <fullName evidence="2">Xaa-Pro aminopeptidase</fullName>
        <ecNumber evidence="2">3.4.11.9</ecNumber>
    </submittedName>
</protein>
<comment type="caution">
    <text evidence="2">The sequence shown here is derived from an EMBL/GenBank/DDBJ whole genome shotgun (WGS) entry which is preliminary data.</text>
</comment>
<keyword evidence="2" id="KW-0645">Protease</keyword>
<evidence type="ECO:0000313" key="2">
    <source>
        <dbReference type="EMBL" id="GAL05606.1"/>
    </source>
</evidence>
<sequence>MTDSELAWLNRYHETVFAAISPALEGDDLAWLEQATAPLSR</sequence>
<dbReference type="EMBL" id="BBMN01000008">
    <property type="protein sequence ID" value="GAL05606.1"/>
    <property type="molecule type" value="Genomic_DNA"/>
</dbReference>
<reference evidence="2 3" key="1">
    <citation type="journal article" date="2014" name="Genome Announc.">
        <title>Draft Genome Sequences of Two Vibrionaceae Species, Vibrio ponticus C121 and Photobacterium aphoticum C119, Isolated as Coral Reef Microbiota.</title>
        <authorList>
            <person name="Al-saari N."/>
            <person name="Meirelles P.M."/>
            <person name="Mino S."/>
            <person name="Suda W."/>
            <person name="Oshima K."/>
            <person name="Hattori M."/>
            <person name="Ohkuma M."/>
            <person name="Thompson F.L."/>
            <person name="Gomez-Gil B."/>
            <person name="Sawabe T."/>
            <person name="Sawabe T."/>
        </authorList>
    </citation>
    <scope>NUCLEOTIDE SEQUENCE [LARGE SCALE GENOMIC DNA]</scope>
    <source>
        <strain evidence="2 3">JCM 19237</strain>
    </source>
</reference>
<dbReference type="Gene3D" id="3.90.230.10">
    <property type="entry name" value="Creatinase/methionine aminopeptidase superfamily"/>
    <property type="match status" value="1"/>
</dbReference>
<name>A0A090QRR8_9GAMM</name>
<keyword evidence="2" id="KW-0031">Aminopeptidase</keyword>
<proteinExistence type="predicted"/>
<dbReference type="GO" id="GO:0004177">
    <property type="term" value="F:aminopeptidase activity"/>
    <property type="evidence" value="ECO:0007669"/>
    <property type="project" value="UniProtKB-KW"/>
</dbReference>
<dbReference type="EC" id="3.4.11.9" evidence="2"/>
<keyword evidence="2" id="KW-0378">Hydrolase</keyword>
<dbReference type="eggNOG" id="COG0006">
    <property type="taxonomic scope" value="Bacteria"/>
</dbReference>
<organism evidence="2 3">
    <name type="scientific">Photobacterium aphoticum</name>
    <dbReference type="NCBI Taxonomy" id="754436"/>
    <lineage>
        <taxon>Bacteria</taxon>
        <taxon>Pseudomonadati</taxon>
        <taxon>Pseudomonadota</taxon>
        <taxon>Gammaproteobacteria</taxon>
        <taxon>Vibrionales</taxon>
        <taxon>Vibrionaceae</taxon>
        <taxon>Photobacterium</taxon>
    </lineage>
</organism>
<dbReference type="Proteomes" id="UP000029227">
    <property type="component" value="Unassembled WGS sequence"/>
</dbReference>
<dbReference type="InterPro" id="IPR032416">
    <property type="entry name" value="Peptidase_M24_C"/>
</dbReference>
<dbReference type="STRING" id="754436.JCM19237_4679"/>
<dbReference type="InterPro" id="IPR036005">
    <property type="entry name" value="Creatinase/aminopeptidase-like"/>
</dbReference>
<evidence type="ECO:0000259" key="1">
    <source>
        <dbReference type="Pfam" id="PF16188"/>
    </source>
</evidence>
<dbReference type="AlphaFoldDB" id="A0A090QRR8"/>
<dbReference type="Pfam" id="PF16188">
    <property type="entry name" value="Peptidase_M24_C"/>
    <property type="match status" value="1"/>
</dbReference>
<accession>A0A090QRR8</accession>